<dbReference type="NCBIfam" id="TIGR00082">
    <property type="entry name" value="rbfA"/>
    <property type="match status" value="1"/>
</dbReference>
<dbReference type="EMBL" id="CAKLDI010000001">
    <property type="protein sequence ID" value="CAH0532714.1"/>
    <property type="molecule type" value="Genomic_DNA"/>
</dbReference>
<dbReference type="Pfam" id="PF02033">
    <property type="entry name" value="RBFA"/>
    <property type="match status" value="1"/>
</dbReference>
<comment type="caution">
    <text evidence="4">The sequence shown here is derived from an EMBL/GenBank/DDBJ whole genome shotgun (WGS) entry which is preliminary data.</text>
</comment>
<evidence type="ECO:0000256" key="1">
    <source>
        <dbReference type="ARBA" id="ARBA00022517"/>
    </source>
</evidence>
<dbReference type="Proteomes" id="UP000838672">
    <property type="component" value="Unassembled WGS sequence"/>
</dbReference>
<protein>
    <recommendedName>
        <fullName evidence="2">Ribosome-binding factor A</fullName>
    </recommendedName>
</protein>
<evidence type="ECO:0000256" key="3">
    <source>
        <dbReference type="SAM" id="MobiDB-lite"/>
    </source>
</evidence>
<sequence length="137" mass="15295">MGKEFSRTQRVAQQMQKEIAVILQREVKDPRIGMVTVSDVTVSRDLSYAKVFVTFLTTDPEKAKEGMKGLQEASGYIRSLLGKAIRLRITPELNFVLDDSLIEGMRISNLVSQAVASDKARRGESDEDESDSQEDQA</sequence>
<dbReference type="RefSeq" id="WP_237464699.1">
    <property type="nucleotide sequence ID" value="NZ_CAKLDI010000001.1"/>
</dbReference>
<dbReference type="InterPro" id="IPR023799">
    <property type="entry name" value="RbfA_dom_sf"/>
</dbReference>
<dbReference type="InterPro" id="IPR020053">
    <property type="entry name" value="Ribosome-bd_factorA_CS"/>
</dbReference>
<evidence type="ECO:0000256" key="2">
    <source>
        <dbReference type="HAMAP-Rule" id="MF_00003"/>
    </source>
</evidence>
<dbReference type="HAMAP" id="MF_00003">
    <property type="entry name" value="RbfA"/>
    <property type="match status" value="1"/>
</dbReference>
<comment type="function">
    <text evidence="2">One of several proteins that assist in the late maturation steps of the functional core of the 30S ribosomal subunit. Associates with free 30S ribosomal subunits (but not with 30S subunits that are part of 70S ribosomes or polysomes). Required for efficient processing of 16S rRNA. May interact with the 5'-terminal helix region of 16S rRNA.</text>
</comment>
<proteinExistence type="inferred from homology"/>
<keyword evidence="1 2" id="KW-0690">Ribosome biogenesis</keyword>
<organism evidence="4 5">
    <name type="scientific">Vibrio stylophorae</name>
    <dbReference type="NCBI Taxonomy" id="659351"/>
    <lineage>
        <taxon>Bacteria</taxon>
        <taxon>Pseudomonadati</taxon>
        <taxon>Pseudomonadota</taxon>
        <taxon>Gammaproteobacteria</taxon>
        <taxon>Vibrionales</taxon>
        <taxon>Vibrionaceae</taxon>
        <taxon>Vibrio</taxon>
    </lineage>
</organism>
<dbReference type="InterPro" id="IPR015946">
    <property type="entry name" value="KH_dom-like_a/b"/>
</dbReference>
<evidence type="ECO:0000313" key="5">
    <source>
        <dbReference type="Proteomes" id="UP000838672"/>
    </source>
</evidence>
<dbReference type="Gene3D" id="3.30.300.20">
    <property type="match status" value="1"/>
</dbReference>
<feature type="compositionally biased region" description="Acidic residues" evidence="3">
    <location>
        <begin position="125"/>
        <end position="137"/>
    </location>
</feature>
<comment type="subcellular location">
    <subcellularLocation>
        <location evidence="2">Cytoplasm</location>
    </subcellularLocation>
</comment>
<gene>
    <name evidence="2 4" type="primary">rbfA</name>
    <name evidence="4" type="ORF">VST7929_00558</name>
</gene>
<dbReference type="PANTHER" id="PTHR33515:SF1">
    <property type="entry name" value="RIBOSOME-BINDING FACTOR A, CHLOROPLASTIC-RELATED"/>
    <property type="match status" value="1"/>
</dbReference>
<evidence type="ECO:0000313" key="4">
    <source>
        <dbReference type="EMBL" id="CAH0532714.1"/>
    </source>
</evidence>
<comment type="subunit">
    <text evidence="2">Monomer. Binds 30S ribosomal subunits, but not 50S ribosomal subunits or 70S ribosomes.</text>
</comment>
<dbReference type="PROSITE" id="PS01319">
    <property type="entry name" value="RBFA"/>
    <property type="match status" value="1"/>
</dbReference>
<accession>A0ABN8DR88</accession>
<keyword evidence="5" id="KW-1185">Reference proteome</keyword>
<reference evidence="4" key="1">
    <citation type="submission" date="2021-11" db="EMBL/GenBank/DDBJ databases">
        <authorList>
            <person name="Rodrigo-Torres L."/>
            <person name="Arahal R. D."/>
            <person name="Lucena T."/>
        </authorList>
    </citation>
    <scope>NUCLEOTIDE SEQUENCE</scope>
    <source>
        <strain evidence="4">CECT 7929</strain>
    </source>
</reference>
<dbReference type="PANTHER" id="PTHR33515">
    <property type="entry name" value="RIBOSOME-BINDING FACTOR A, CHLOROPLASTIC-RELATED"/>
    <property type="match status" value="1"/>
</dbReference>
<dbReference type="InterPro" id="IPR000238">
    <property type="entry name" value="RbfA"/>
</dbReference>
<name>A0ABN8DR88_9VIBR</name>
<keyword evidence="2" id="KW-0963">Cytoplasm</keyword>
<dbReference type="SUPFAM" id="SSF89919">
    <property type="entry name" value="Ribosome-binding factor A, RbfA"/>
    <property type="match status" value="1"/>
</dbReference>
<comment type="similarity">
    <text evidence="2">Belongs to the RbfA family.</text>
</comment>
<feature type="region of interest" description="Disordered" evidence="3">
    <location>
        <begin position="115"/>
        <end position="137"/>
    </location>
</feature>